<dbReference type="GO" id="GO:0016747">
    <property type="term" value="F:acyltransferase activity, transferring groups other than amino-acyl groups"/>
    <property type="evidence" value="ECO:0007669"/>
    <property type="project" value="InterPro"/>
</dbReference>
<accession>A0A0W0Y927</accession>
<dbReference type="OrthoDB" id="8479334at2"/>
<dbReference type="CDD" id="cd04301">
    <property type="entry name" value="NAT_SF"/>
    <property type="match status" value="1"/>
</dbReference>
<dbReference type="InterPro" id="IPR050276">
    <property type="entry name" value="MshD_Acetyltransferase"/>
</dbReference>
<proteinExistence type="predicted"/>
<evidence type="ECO:0000313" key="2">
    <source>
        <dbReference type="EMBL" id="KTD53453.1"/>
    </source>
</evidence>
<gene>
    <name evidence="2" type="ORF">Lsan_3863</name>
</gene>
<dbReference type="Gene3D" id="3.40.630.30">
    <property type="match status" value="2"/>
</dbReference>
<keyword evidence="3" id="KW-1185">Reference proteome</keyword>
<dbReference type="Proteomes" id="UP000054703">
    <property type="component" value="Unassembled WGS sequence"/>
</dbReference>
<comment type="caution">
    <text evidence="2">The sequence shown here is derived from an EMBL/GenBank/DDBJ whole genome shotgun (WGS) entry which is preliminary data.</text>
</comment>
<dbReference type="STRING" id="45074.Lsan_3863"/>
<evidence type="ECO:0000313" key="3">
    <source>
        <dbReference type="Proteomes" id="UP000054703"/>
    </source>
</evidence>
<dbReference type="PATRIC" id="fig|45074.5.peg.4148"/>
<name>A0A0W0Y927_9GAMM</name>
<dbReference type="EMBL" id="LNYU01000091">
    <property type="protein sequence ID" value="KTD53453.1"/>
    <property type="molecule type" value="Genomic_DNA"/>
</dbReference>
<reference evidence="2 3" key="1">
    <citation type="submission" date="2015-11" db="EMBL/GenBank/DDBJ databases">
        <title>Genomic analysis of 38 Legionella species identifies large and diverse effector repertoires.</title>
        <authorList>
            <person name="Burstein D."/>
            <person name="Amaro F."/>
            <person name="Zusman T."/>
            <person name="Lifshitz Z."/>
            <person name="Cohen O."/>
            <person name="Gilbert J.A."/>
            <person name="Pupko T."/>
            <person name="Shuman H.A."/>
            <person name="Segal G."/>
        </authorList>
    </citation>
    <scope>NUCLEOTIDE SEQUENCE [LARGE SCALE GENOMIC DNA]</scope>
    <source>
        <strain evidence="2 3">SC-63-C7</strain>
    </source>
</reference>
<dbReference type="AlphaFoldDB" id="A0A0W0Y927"/>
<feature type="domain" description="N-acetyltransferase" evidence="1">
    <location>
        <begin position="156"/>
        <end position="322"/>
    </location>
</feature>
<dbReference type="InterPro" id="IPR000182">
    <property type="entry name" value="GNAT_dom"/>
</dbReference>
<organism evidence="2 3">
    <name type="scientific">Legionella santicrucis</name>
    <dbReference type="NCBI Taxonomy" id="45074"/>
    <lineage>
        <taxon>Bacteria</taxon>
        <taxon>Pseudomonadati</taxon>
        <taxon>Pseudomonadota</taxon>
        <taxon>Gammaproteobacteria</taxon>
        <taxon>Legionellales</taxon>
        <taxon>Legionellaceae</taxon>
        <taxon>Legionella</taxon>
    </lineage>
</organism>
<dbReference type="PANTHER" id="PTHR43617">
    <property type="entry name" value="L-AMINO ACID N-ACETYLTRANSFERASE"/>
    <property type="match status" value="1"/>
</dbReference>
<dbReference type="Pfam" id="PF00583">
    <property type="entry name" value="Acetyltransf_1"/>
    <property type="match status" value="2"/>
</dbReference>
<dbReference type="PANTHER" id="PTHR43617:SF34">
    <property type="entry name" value="PUTATIVE-RELATED"/>
    <property type="match status" value="1"/>
</dbReference>
<protein>
    <recommendedName>
        <fullName evidence="1">N-acetyltransferase domain-containing protein</fullName>
    </recommendedName>
</protein>
<evidence type="ECO:0000259" key="1">
    <source>
        <dbReference type="PROSITE" id="PS51186"/>
    </source>
</evidence>
<sequence>MQSALHIEQATLDDYPIIQNMARFYVYDLSRECGFISEDWACPVDGLYESFDFQNYFVEPTRKAYLVKMGKELAGFVLLNQQGHFSETNWNMGEFFILAKFQHKGLGYLVAQQIWHQHEGQWEVSVIPENKAALAFWRKVITYFTQGQFTETLETVDYDKAQPKRYIFSFNTSIQIDQHLDEPYHIAFVDEIDEETEKRMTADLIAYEASHGIDVNYRRFSITLTNHQNTIIGVLNAYTAFAEIYVDDIWVHRDYRHKGYGKQLLSALEEQFKGKGFNNINLCTSAFQAPVFYKKCGFIKEFTRINQVNPQLTKTFFVKFFDDQNQYQGLL</sequence>
<feature type="domain" description="N-acetyltransferase" evidence="1">
    <location>
        <begin position="16"/>
        <end position="165"/>
    </location>
</feature>
<dbReference type="PROSITE" id="PS51186">
    <property type="entry name" value="GNAT"/>
    <property type="match status" value="2"/>
</dbReference>
<dbReference type="SUPFAM" id="SSF55729">
    <property type="entry name" value="Acyl-CoA N-acyltransferases (Nat)"/>
    <property type="match status" value="2"/>
</dbReference>
<dbReference type="InterPro" id="IPR016181">
    <property type="entry name" value="Acyl_CoA_acyltransferase"/>
</dbReference>